<evidence type="ECO:0000313" key="1">
    <source>
        <dbReference type="EMBL" id="KAJ9087631.1"/>
    </source>
</evidence>
<keyword evidence="2" id="KW-1185">Reference proteome</keyword>
<comment type="caution">
    <text evidence="1">The sequence shown here is derived from an EMBL/GenBank/DDBJ whole genome shotgun (WGS) entry which is preliminary data.</text>
</comment>
<dbReference type="Proteomes" id="UP001165960">
    <property type="component" value="Unassembled WGS sequence"/>
</dbReference>
<organism evidence="1 2">
    <name type="scientific">Entomophthora muscae</name>
    <dbReference type="NCBI Taxonomy" id="34485"/>
    <lineage>
        <taxon>Eukaryota</taxon>
        <taxon>Fungi</taxon>
        <taxon>Fungi incertae sedis</taxon>
        <taxon>Zoopagomycota</taxon>
        <taxon>Entomophthoromycotina</taxon>
        <taxon>Entomophthoromycetes</taxon>
        <taxon>Entomophthorales</taxon>
        <taxon>Entomophthoraceae</taxon>
        <taxon>Entomophthora</taxon>
    </lineage>
</organism>
<name>A0ACC2ULZ3_9FUNG</name>
<evidence type="ECO:0000313" key="2">
    <source>
        <dbReference type="Proteomes" id="UP001165960"/>
    </source>
</evidence>
<proteinExistence type="predicted"/>
<protein>
    <submittedName>
        <fullName evidence="1">Uncharacterized protein</fullName>
    </submittedName>
</protein>
<reference evidence="1" key="1">
    <citation type="submission" date="2022-04" db="EMBL/GenBank/DDBJ databases">
        <title>Genome of the entomopathogenic fungus Entomophthora muscae.</title>
        <authorList>
            <person name="Elya C."/>
            <person name="Lovett B.R."/>
            <person name="Lee E."/>
            <person name="Macias A.M."/>
            <person name="Hajek A.E."/>
            <person name="De Bivort B.L."/>
            <person name="Kasson M.T."/>
            <person name="De Fine Licht H.H."/>
            <person name="Stajich J.E."/>
        </authorList>
    </citation>
    <scope>NUCLEOTIDE SEQUENCE</scope>
    <source>
        <strain evidence="1">Berkeley</strain>
    </source>
</reference>
<gene>
    <name evidence="1" type="ORF">DSO57_1031208</name>
</gene>
<sequence length="117" mass="12737">MLTTVNVSAPLESLKETSPTARAVMSTFLENFKGLSVHQVSTIVYIREDHQDCIYISLVVNKPHVQAILDTGAPGNIISLRLVKKQELAPDLAYHEEFGTAGPQTTRANGAYSSLPI</sequence>
<accession>A0ACC2ULZ3</accession>
<dbReference type="EMBL" id="QTSX02000222">
    <property type="protein sequence ID" value="KAJ9087631.1"/>
    <property type="molecule type" value="Genomic_DNA"/>
</dbReference>